<dbReference type="GeneID" id="66869012"/>
<gene>
    <name evidence="2" type="ORF">AFK71_00125</name>
</gene>
<organism evidence="2 3">
    <name type="scientific">Virgibacillus pantothenticus</name>
    <dbReference type="NCBI Taxonomy" id="1473"/>
    <lineage>
        <taxon>Bacteria</taxon>
        <taxon>Bacillati</taxon>
        <taxon>Bacillota</taxon>
        <taxon>Bacilli</taxon>
        <taxon>Bacillales</taxon>
        <taxon>Bacillaceae</taxon>
        <taxon>Virgibacillus</taxon>
    </lineage>
</organism>
<accession>A0A0L0QVQ7</accession>
<keyword evidence="1" id="KW-0472">Membrane</keyword>
<evidence type="ECO:0000313" key="3">
    <source>
        <dbReference type="Proteomes" id="UP000036780"/>
    </source>
</evidence>
<dbReference type="AlphaFoldDB" id="A0A0L0QVQ7"/>
<name>A0A0L0QVQ7_VIRPA</name>
<keyword evidence="3" id="KW-1185">Reference proteome</keyword>
<evidence type="ECO:0000313" key="2">
    <source>
        <dbReference type="EMBL" id="KNE22607.1"/>
    </source>
</evidence>
<dbReference type="RefSeq" id="WP_050349563.1">
    <property type="nucleotide sequence ID" value="NZ_BOSN01000011.1"/>
</dbReference>
<evidence type="ECO:0000256" key="1">
    <source>
        <dbReference type="SAM" id="Phobius"/>
    </source>
</evidence>
<feature type="transmembrane region" description="Helical" evidence="1">
    <location>
        <begin position="12"/>
        <end position="33"/>
    </location>
</feature>
<dbReference type="EMBL" id="LGTO01000001">
    <property type="protein sequence ID" value="KNE22607.1"/>
    <property type="molecule type" value="Genomic_DNA"/>
</dbReference>
<protein>
    <submittedName>
        <fullName evidence="2">Uncharacterized protein</fullName>
    </submittedName>
</protein>
<reference evidence="3" key="1">
    <citation type="submission" date="2015-07" db="EMBL/GenBank/DDBJ databases">
        <title>Fjat-10053 dsm26.</title>
        <authorList>
            <person name="Liu B."/>
            <person name="Wang J."/>
            <person name="Zhu Y."/>
            <person name="Liu G."/>
            <person name="Chen Q."/>
            <person name="Chen Z."/>
            <person name="Lan J."/>
            <person name="Che J."/>
            <person name="Ge C."/>
            <person name="Shi H."/>
            <person name="Pan Z."/>
            <person name="Liu X."/>
        </authorList>
    </citation>
    <scope>NUCLEOTIDE SEQUENCE [LARGE SCALE GENOMIC DNA]</scope>
    <source>
        <strain evidence="3">DSM 26</strain>
    </source>
</reference>
<dbReference type="Proteomes" id="UP000036780">
    <property type="component" value="Unassembled WGS sequence"/>
</dbReference>
<keyword evidence="1" id="KW-1133">Transmembrane helix</keyword>
<keyword evidence="1" id="KW-0812">Transmembrane</keyword>
<proteinExistence type="predicted"/>
<dbReference type="OrthoDB" id="2706885at2"/>
<dbReference type="PATRIC" id="fig|1473.5.peg.62"/>
<comment type="caution">
    <text evidence="2">The sequence shown here is derived from an EMBL/GenBank/DDBJ whole genome shotgun (WGS) entry which is preliminary data.</text>
</comment>
<sequence>MKQSQGKAEWKEAFVCYLVILIILGAFLGTIAISGELTGTHWISYIRKFEWDINIDLLRQLFLLE</sequence>